<accession>A0A3M0A3C6</accession>
<feature type="transmembrane region" description="Helical" evidence="1">
    <location>
        <begin position="20"/>
        <end position="40"/>
    </location>
</feature>
<dbReference type="Proteomes" id="UP000267187">
    <property type="component" value="Unassembled WGS sequence"/>
</dbReference>
<dbReference type="AlphaFoldDB" id="A0A3M0A3C6"/>
<dbReference type="EMBL" id="REFJ01000004">
    <property type="protein sequence ID" value="RMA79330.1"/>
    <property type="molecule type" value="Genomic_DNA"/>
</dbReference>
<organism evidence="2 3">
    <name type="scientific">Umboniibacter marinipuniceus</name>
    <dbReference type="NCBI Taxonomy" id="569599"/>
    <lineage>
        <taxon>Bacteria</taxon>
        <taxon>Pseudomonadati</taxon>
        <taxon>Pseudomonadota</taxon>
        <taxon>Gammaproteobacteria</taxon>
        <taxon>Cellvibrionales</taxon>
        <taxon>Cellvibrionaceae</taxon>
        <taxon>Umboniibacter</taxon>
    </lineage>
</organism>
<protein>
    <submittedName>
        <fullName evidence="2">Uncharacterized protein</fullName>
    </submittedName>
</protein>
<gene>
    <name evidence="2" type="ORF">DFR27_1770</name>
</gene>
<evidence type="ECO:0000256" key="1">
    <source>
        <dbReference type="SAM" id="Phobius"/>
    </source>
</evidence>
<evidence type="ECO:0000313" key="3">
    <source>
        <dbReference type="Proteomes" id="UP000267187"/>
    </source>
</evidence>
<proteinExistence type="predicted"/>
<reference evidence="2 3" key="1">
    <citation type="submission" date="2018-10" db="EMBL/GenBank/DDBJ databases">
        <title>Genomic Encyclopedia of Type Strains, Phase IV (KMG-IV): sequencing the most valuable type-strain genomes for metagenomic binning, comparative biology and taxonomic classification.</title>
        <authorList>
            <person name="Goeker M."/>
        </authorList>
    </citation>
    <scope>NUCLEOTIDE SEQUENCE [LARGE SCALE GENOMIC DNA]</scope>
    <source>
        <strain evidence="2 3">DSM 25080</strain>
    </source>
</reference>
<keyword evidence="1" id="KW-1133">Transmembrane helix</keyword>
<keyword evidence="1" id="KW-0812">Transmembrane</keyword>
<name>A0A3M0A3C6_9GAMM</name>
<keyword evidence="3" id="KW-1185">Reference proteome</keyword>
<evidence type="ECO:0000313" key="2">
    <source>
        <dbReference type="EMBL" id="RMA79330.1"/>
    </source>
</evidence>
<dbReference type="PROSITE" id="PS51257">
    <property type="entry name" value="PROKAR_LIPOPROTEIN"/>
    <property type="match status" value="1"/>
</dbReference>
<keyword evidence="1" id="KW-0472">Membrane</keyword>
<comment type="caution">
    <text evidence="2">The sequence shown here is derived from an EMBL/GenBank/DDBJ whole genome shotgun (WGS) entry which is preliminary data.</text>
</comment>
<dbReference type="RefSeq" id="WP_121877090.1">
    <property type="nucleotide sequence ID" value="NZ_REFJ01000004.1"/>
</dbReference>
<sequence>MLPAANRGTNQLFTFLPSASLFWLFLFVSFSACNYLLVLARPEVATLTGVTTIVWLLALPGNPQTYTLYGGELWRCEKGTWRSLGKIHALQLGAFWTKISTQRGTYTWWWDQLPLIRWRRLRRRLNTGNY</sequence>